<dbReference type="InterPro" id="IPR001190">
    <property type="entry name" value="SRCR"/>
</dbReference>
<keyword evidence="3" id="KW-0812">Transmembrane</keyword>
<dbReference type="SUPFAM" id="SSF56487">
    <property type="entry name" value="SRCR-like"/>
    <property type="match status" value="1"/>
</dbReference>
<sequence>LAPPTQAPPTLAFLRLIGGSERCRGVVYLELGSAPQVPVCSDSAGAQVCRWAGCGGLLSQRSGQAVGAGYTIHGDRTVHNQTACTTLEIECEADSGCKQLLVFKTLTGLLFVVVLVFLLVRFGPHIYRTVQKRLLGRRKREWIGPTESQSVSFYRTQAGLHPNSNTDQRLSYPGLERLTVNNSREPSSNRNSGYDSSN</sequence>
<dbReference type="PANTHER" id="PTHR47309">
    <property type="entry name" value="T-CELL SURFACE GLYCOPROTEIN CD5"/>
    <property type="match status" value="1"/>
</dbReference>
<dbReference type="PROSITE" id="PS50287">
    <property type="entry name" value="SRCR_2"/>
    <property type="match status" value="1"/>
</dbReference>
<dbReference type="InterPro" id="IPR036772">
    <property type="entry name" value="SRCR-like_dom_sf"/>
</dbReference>
<name>A0AAD7RDH9_9TELE</name>
<keyword evidence="3" id="KW-0472">Membrane</keyword>
<dbReference type="Proteomes" id="UP001221898">
    <property type="component" value="Unassembled WGS sequence"/>
</dbReference>
<evidence type="ECO:0000256" key="3">
    <source>
        <dbReference type="SAM" id="Phobius"/>
    </source>
</evidence>
<feature type="transmembrane region" description="Helical" evidence="3">
    <location>
        <begin position="101"/>
        <end position="123"/>
    </location>
</feature>
<proteinExistence type="predicted"/>
<organism evidence="5 6">
    <name type="scientific">Aldrovandia affinis</name>
    <dbReference type="NCBI Taxonomy" id="143900"/>
    <lineage>
        <taxon>Eukaryota</taxon>
        <taxon>Metazoa</taxon>
        <taxon>Chordata</taxon>
        <taxon>Craniata</taxon>
        <taxon>Vertebrata</taxon>
        <taxon>Euteleostomi</taxon>
        <taxon>Actinopterygii</taxon>
        <taxon>Neopterygii</taxon>
        <taxon>Teleostei</taxon>
        <taxon>Notacanthiformes</taxon>
        <taxon>Halosauridae</taxon>
        <taxon>Aldrovandia</taxon>
    </lineage>
</organism>
<dbReference type="GO" id="GO:0005886">
    <property type="term" value="C:plasma membrane"/>
    <property type="evidence" value="ECO:0007669"/>
    <property type="project" value="TreeGrafter"/>
</dbReference>
<comment type="caution">
    <text evidence="2">Lacks conserved residue(s) required for the propagation of feature annotation.</text>
</comment>
<evidence type="ECO:0000259" key="4">
    <source>
        <dbReference type="PROSITE" id="PS50287"/>
    </source>
</evidence>
<accession>A0AAD7RDH9</accession>
<reference evidence="5" key="1">
    <citation type="journal article" date="2023" name="Science">
        <title>Genome structures resolve the early diversification of teleost fishes.</title>
        <authorList>
            <person name="Parey E."/>
            <person name="Louis A."/>
            <person name="Montfort J."/>
            <person name="Bouchez O."/>
            <person name="Roques C."/>
            <person name="Iampietro C."/>
            <person name="Lluch J."/>
            <person name="Castinel A."/>
            <person name="Donnadieu C."/>
            <person name="Desvignes T."/>
            <person name="Floi Bucao C."/>
            <person name="Jouanno E."/>
            <person name="Wen M."/>
            <person name="Mejri S."/>
            <person name="Dirks R."/>
            <person name="Jansen H."/>
            <person name="Henkel C."/>
            <person name="Chen W.J."/>
            <person name="Zahm M."/>
            <person name="Cabau C."/>
            <person name="Klopp C."/>
            <person name="Thompson A.W."/>
            <person name="Robinson-Rechavi M."/>
            <person name="Braasch I."/>
            <person name="Lecointre G."/>
            <person name="Bobe J."/>
            <person name="Postlethwait J.H."/>
            <person name="Berthelot C."/>
            <person name="Roest Crollius H."/>
            <person name="Guiguen Y."/>
        </authorList>
    </citation>
    <scope>NUCLEOTIDE SEQUENCE</scope>
    <source>
        <strain evidence="5">NC1722</strain>
    </source>
</reference>
<comment type="caution">
    <text evidence="5">The sequence shown here is derived from an EMBL/GenBank/DDBJ whole genome shotgun (WGS) entry which is preliminary data.</text>
</comment>
<gene>
    <name evidence="5" type="ORF">AAFF_G00271890</name>
</gene>
<keyword evidence="3" id="KW-1133">Transmembrane helix</keyword>
<evidence type="ECO:0000313" key="6">
    <source>
        <dbReference type="Proteomes" id="UP001221898"/>
    </source>
</evidence>
<evidence type="ECO:0000256" key="2">
    <source>
        <dbReference type="PROSITE-ProRule" id="PRU00196"/>
    </source>
</evidence>
<dbReference type="AlphaFoldDB" id="A0AAD7RDH9"/>
<dbReference type="GO" id="GO:0031295">
    <property type="term" value="P:T cell costimulation"/>
    <property type="evidence" value="ECO:0007669"/>
    <property type="project" value="TreeGrafter"/>
</dbReference>
<protein>
    <recommendedName>
        <fullName evidence="4">SRCR domain-containing protein</fullName>
    </recommendedName>
</protein>
<evidence type="ECO:0000313" key="5">
    <source>
        <dbReference type="EMBL" id="KAJ8373061.1"/>
    </source>
</evidence>
<dbReference type="EMBL" id="JAINUG010000375">
    <property type="protein sequence ID" value="KAJ8373061.1"/>
    <property type="molecule type" value="Genomic_DNA"/>
</dbReference>
<keyword evidence="6" id="KW-1185">Reference proteome</keyword>
<keyword evidence="1" id="KW-1015">Disulfide bond</keyword>
<feature type="domain" description="SRCR" evidence="4">
    <location>
        <begin position="14"/>
        <end position="91"/>
    </location>
</feature>
<dbReference type="InterPro" id="IPR003566">
    <property type="entry name" value="Tcell_CD5"/>
</dbReference>
<feature type="non-terminal residue" evidence="5">
    <location>
        <position position="1"/>
    </location>
</feature>
<evidence type="ECO:0000256" key="1">
    <source>
        <dbReference type="ARBA" id="ARBA00023157"/>
    </source>
</evidence>
<dbReference type="PANTHER" id="PTHR47309:SF1">
    <property type="entry name" value="T-CELL SURFACE GLYCOPROTEIN CD5"/>
    <property type="match status" value="1"/>
</dbReference>